<dbReference type="Proteomes" id="UP000428333">
    <property type="component" value="Linkage Group LG09"/>
</dbReference>
<dbReference type="EMBL" id="QEFC01002452">
    <property type="protein sequence ID" value="KAE9452104.1"/>
    <property type="molecule type" value="Genomic_DNA"/>
</dbReference>
<protein>
    <recommendedName>
        <fullName evidence="2">adenylate kinase</fullName>
        <ecNumber evidence="2">2.7.4.3</ecNumber>
    </recommendedName>
    <alternativeName>
        <fullName evidence="6">ATP:AMP phosphotransferase</fullName>
    </alternativeName>
</protein>
<dbReference type="Gene3D" id="3.40.50.300">
    <property type="entry name" value="P-loop containing nucleotide triphosphate hydrolases"/>
    <property type="match status" value="1"/>
</dbReference>
<evidence type="ECO:0000313" key="8">
    <source>
        <dbReference type="EMBL" id="KAE9452104.1"/>
    </source>
</evidence>
<evidence type="ECO:0000256" key="7">
    <source>
        <dbReference type="RuleBase" id="RU003330"/>
    </source>
</evidence>
<keyword evidence="9" id="KW-1185">Reference proteome</keyword>
<dbReference type="InterPro" id="IPR000850">
    <property type="entry name" value="Adenylat/UMP-CMP_kin"/>
</dbReference>
<dbReference type="GO" id="GO:0005524">
    <property type="term" value="F:ATP binding"/>
    <property type="evidence" value="ECO:0007669"/>
    <property type="project" value="InterPro"/>
</dbReference>
<evidence type="ECO:0000256" key="3">
    <source>
        <dbReference type="ARBA" id="ARBA00022679"/>
    </source>
</evidence>
<gene>
    <name evidence="8" type="ORF">C3L33_15995</name>
</gene>
<evidence type="ECO:0000313" key="9">
    <source>
        <dbReference type="Proteomes" id="UP000428333"/>
    </source>
</evidence>
<comment type="similarity">
    <text evidence="1 7">Belongs to the adenylate kinase family.</text>
</comment>
<evidence type="ECO:0000256" key="2">
    <source>
        <dbReference type="ARBA" id="ARBA00012955"/>
    </source>
</evidence>
<name>A0A6A4L6Y8_9ERIC</name>
<keyword evidence="4" id="KW-0547">Nucleotide-binding</keyword>
<dbReference type="OrthoDB" id="442176at2759"/>
<keyword evidence="5 7" id="KW-0418">Kinase</keyword>
<dbReference type="InterPro" id="IPR027417">
    <property type="entry name" value="P-loop_NTPase"/>
</dbReference>
<proteinExistence type="inferred from homology"/>
<dbReference type="SUPFAM" id="SSF52540">
    <property type="entry name" value="P-loop containing nucleoside triphosphate hydrolases"/>
    <property type="match status" value="1"/>
</dbReference>
<comment type="caution">
    <text evidence="8">The sequence shown here is derived from an EMBL/GenBank/DDBJ whole genome shotgun (WGS) entry which is preliminary data.</text>
</comment>
<dbReference type="HAMAP" id="MF_00235">
    <property type="entry name" value="Adenylate_kinase_Adk"/>
    <property type="match status" value="1"/>
</dbReference>
<feature type="non-terminal residue" evidence="8">
    <location>
        <position position="1"/>
    </location>
</feature>
<reference evidence="8 9" key="1">
    <citation type="journal article" date="2019" name="Genome Biol. Evol.">
        <title>The Rhododendron genome and chromosomal organization provide insight into shared whole-genome duplications across the heath family (Ericaceae).</title>
        <authorList>
            <person name="Soza V.L."/>
            <person name="Lindsley D."/>
            <person name="Waalkes A."/>
            <person name="Ramage E."/>
            <person name="Patwardhan R.P."/>
            <person name="Burton J.N."/>
            <person name="Adey A."/>
            <person name="Kumar A."/>
            <person name="Qiu R."/>
            <person name="Shendure J."/>
            <person name="Hall B."/>
        </authorList>
    </citation>
    <scope>NUCLEOTIDE SEQUENCE [LARGE SCALE GENOMIC DNA]</scope>
    <source>
        <strain evidence="8">RSF 1966-606</strain>
    </source>
</reference>
<keyword evidence="3 7" id="KW-0808">Transferase</keyword>
<dbReference type="PROSITE" id="PS00113">
    <property type="entry name" value="ADENYLATE_KINASE"/>
    <property type="match status" value="1"/>
</dbReference>
<dbReference type="InterPro" id="IPR033690">
    <property type="entry name" value="Adenylat_kinase_CS"/>
</dbReference>
<dbReference type="EC" id="2.7.4.3" evidence="2"/>
<dbReference type="PANTHER" id="PTHR23359">
    <property type="entry name" value="NUCLEOTIDE KINASE"/>
    <property type="match status" value="1"/>
</dbReference>
<organism evidence="8 9">
    <name type="scientific">Rhododendron williamsianum</name>
    <dbReference type="NCBI Taxonomy" id="262921"/>
    <lineage>
        <taxon>Eukaryota</taxon>
        <taxon>Viridiplantae</taxon>
        <taxon>Streptophyta</taxon>
        <taxon>Embryophyta</taxon>
        <taxon>Tracheophyta</taxon>
        <taxon>Spermatophyta</taxon>
        <taxon>Magnoliopsida</taxon>
        <taxon>eudicotyledons</taxon>
        <taxon>Gunneridae</taxon>
        <taxon>Pentapetalae</taxon>
        <taxon>asterids</taxon>
        <taxon>Ericales</taxon>
        <taxon>Ericaceae</taxon>
        <taxon>Ericoideae</taxon>
        <taxon>Rhodoreae</taxon>
        <taxon>Rhododendron</taxon>
    </lineage>
</organism>
<evidence type="ECO:0000256" key="4">
    <source>
        <dbReference type="ARBA" id="ARBA00022741"/>
    </source>
</evidence>
<evidence type="ECO:0000256" key="6">
    <source>
        <dbReference type="ARBA" id="ARBA00031517"/>
    </source>
</evidence>
<accession>A0A6A4L6Y8</accession>
<evidence type="ECO:0000256" key="5">
    <source>
        <dbReference type="ARBA" id="ARBA00022777"/>
    </source>
</evidence>
<dbReference type="CDD" id="cd01428">
    <property type="entry name" value="ADK"/>
    <property type="match status" value="1"/>
</dbReference>
<evidence type="ECO:0000256" key="1">
    <source>
        <dbReference type="ARBA" id="ARBA00007220"/>
    </source>
</evidence>
<dbReference type="Pfam" id="PF00406">
    <property type="entry name" value="ADK"/>
    <property type="match status" value="1"/>
</dbReference>
<dbReference type="AlphaFoldDB" id="A0A6A4L6Y8"/>
<sequence>MDETRLARIRMQHFQTRNDDICFRVLGLVWKEGGMELAFRKLDRVGEVLGAWAGVVMCSMLGHLNLLDHYISLSSHRVSDADSWGLLSDYTVEKCQREENLEEFSGKGTQCSMIVEQLGFCHLSAGDLLDTEIKSGSENGTMIQNLKSKGELVPTGIVVKLLMEAMKNSTNKKFLIDGFPRNMENLAAAQKIMKLEPDFVLFLECSQEGRVDDNSETIKRRIEVYCESTLPVISYYRSKGMVEMINGEKPAEEVFDAVKAAFSELKTC</sequence>
<dbReference type="PRINTS" id="PR00094">
    <property type="entry name" value="ADENYLTKNASE"/>
</dbReference>
<dbReference type="GO" id="GO:0004017">
    <property type="term" value="F:AMP kinase activity"/>
    <property type="evidence" value="ECO:0007669"/>
    <property type="project" value="UniProtKB-EC"/>
</dbReference>